<evidence type="ECO:0000313" key="5">
    <source>
        <dbReference type="Proteomes" id="UP000800981"/>
    </source>
</evidence>
<keyword evidence="1" id="KW-0805">Transcription regulation</keyword>
<comment type="caution">
    <text evidence="4">The sequence shown here is derived from an EMBL/GenBank/DDBJ whole genome shotgun (WGS) entry which is preliminary data.</text>
</comment>
<dbReference type="RefSeq" id="WP_166284941.1">
    <property type="nucleotide sequence ID" value="NZ_JAANNP010000191.1"/>
</dbReference>
<evidence type="ECO:0000256" key="3">
    <source>
        <dbReference type="SAM" id="MobiDB-lite"/>
    </source>
</evidence>
<evidence type="ECO:0000256" key="2">
    <source>
        <dbReference type="ARBA" id="ARBA00023163"/>
    </source>
</evidence>
<gene>
    <name evidence="4" type="ORF">G9H71_22240</name>
</gene>
<protein>
    <recommendedName>
        <fullName evidence="6">Zinc finger protein</fullName>
    </recommendedName>
</protein>
<reference evidence="4 5" key="1">
    <citation type="submission" date="2020-03" db="EMBL/GenBank/DDBJ databases">
        <title>Two novel Motilibacter sp.</title>
        <authorList>
            <person name="Liu S."/>
        </authorList>
    </citation>
    <scope>NUCLEOTIDE SEQUENCE [LARGE SCALE GENOMIC DNA]</scope>
    <source>
        <strain evidence="4 5">E257</strain>
    </source>
</reference>
<evidence type="ECO:0008006" key="6">
    <source>
        <dbReference type="Google" id="ProtNLM"/>
    </source>
</evidence>
<organism evidence="4 5">
    <name type="scientific">Motilibacter deserti</name>
    <dbReference type="NCBI Taxonomy" id="2714956"/>
    <lineage>
        <taxon>Bacteria</taxon>
        <taxon>Bacillati</taxon>
        <taxon>Actinomycetota</taxon>
        <taxon>Actinomycetes</taxon>
        <taxon>Motilibacterales</taxon>
        <taxon>Motilibacteraceae</taxon>
        <taxon>Motilibacter</taxon>
    </lineage>
</organism>
<keyword evidence="2" id="KW-0804">Transcription</keyword>
<accession>A0ABX0GZS2</accession>
<feature type="region of interest" description="Disordered" evidence="3">
    <location>
        <begin position="164"/>
        <end position="240"/>
    </location>
</feature>
<dbReference type="EMBL" id="JAANNP010000191">
    <property type="protein sequence ID" value="NHC16511.1"/>
    <property type="molecule type" value="Genomic_DNA"/>
</dbReference>
<keyword evidence="5" id="KW-1185">Reference proteome</keyword>
<dbReference type="Proteomes" id="UP000800981">
    <property type="component" value="Unassembled WGS sequence"/>
</dbReference>
<evidence type="ECO:0000313" key="4">
    <source>
        <dbReference type="EMBL" id="NHC16511.1"/>
    </source>
</evidence>
<feature type="region of interest" description="Disordered" evidence="3">
    <location>
        <begin position="91"/>
        <end position="136"/>
    </location>
</feature>
<proteinExistence type="predicted"/>
<evidence type="ECO:0000256" key="1">
    <source>
        <dbReference type="ARBA" id="ARBA00023015"/>
    </source>
</evidence>
<name>A0ABX0GZS2_9ACTN</name>
<feature type="compositionally biased region" description="Low complexity" evidence="3">
    <location>
        <begin position="119"/>
        <end position="132"/>
    </location>
</feature>
<dbReference type="Gene3D" id="1.10.10.1320">
    <property type="entry name" value="Anti-sigma factor, zinc-finger domain"/>
    <property type="match status" value="1"/>
</dbReference>
<dbReference type="InterPro" id="IPR041916">
    <property type="entry name" value="Anti_sigma_zinc_sf"/>
</dbReference>
<feature type="compositionally biased region" description="Low complexity" evidence="3">
    <location>
        <begin position="189"/>
        <end position="227"/>
    </location>
</feature>
<sequence>MSPDDEQQGARAGAHSSGHLGLEYLADLDEGLLDEASAASARGHLAACASCRALQAQLQTVGSLLHGLGPEVEMPADVAARLDAALATAAAEPEGTPDGASVAALPEPSRSPGGRHRAAAPARTPRSRASSGQAPGKRLGALAAAAGVTAVAVLAIGTVLRPGSDSDDDAGSLANAPQSAQLKADSAEQEAAGSADAAAGAAPAPSSAAAGSGPGGAATSASVPPAGQLGRTTSSGTAYTPARVRQLVPRLVSGALPVAAAAAPLSPECSSMLLTTGTILAVDEGTWRGRPAVLVVRRASDGLRASVLTSPCTASSVRTPLLSVLTTG</sequence>